<evidence type="ECO:0000313" key="5">
    <source>
        <dbReference type="EMBL" id="BAU83097.1"/>
    </source>
</evidence>
<dbReference type="GO" id="GO:0016787">
    <property type="term" value="F:hydrolase activity"/>
    <property type="evidence" value="ECO:0007669"/>
    <property type="project" value="UniProtKB-KW"/>
</dbReference>
<dbReference type="PROSITE" id="PS00893">
    <property type="entry name" value="NUDIX_BOX"/>
    <property type="match status" value="1"/>
</dbReference>
<reference evidence="5 6" key="1">
    <citation type="journal article" date="2016" name="Genome Announc.">
        <title>Complete Genome Sequence of Thiostrepton-Producing Streptomyces laurentii ATCC 31255.</title>
        <authorList>
            <person name="Doi K."/>
            <person name="Fujino Y."/>
            <person name="Nagayoshi Y."/>
            <person name="Ohshima T."/>
            <person name="Ogata S."/>
        </authorList>
    </citation>
    <scope>NUCLEOTIDE SEQUENCE [LARGE SCALE GENOMIC DNA]</scope>
    <source>
        <strain evidence="5 6">ATCC 31255</strain>
    </source>
</reference>
<evidence type="ECO:0000256" key="3">
    <source>
        <dbReference type="ARBA" id="ARBA00022842"/>
    </source>
</evidence>
<dbReference type="CDD" id="cd18876">
    <property type="entry name" value="NUDIX_Hydrolase"/>
    <property type="match status" value="1"/>
</dbReference>
<dbReference type="AlphaFoldDB" id="A0A160NWI4"/>
<organism evidence="5 6">
    <name type="scientific">Streptomyces laurentii</name>
    <dbReference type="NCBI Taxonomy" id="39478"/>
    <lineage>
        <taxon>Bacteria</taxon>
        <taxon>Bacillati</taxon>
        <taxon>Actinomycetota</taxon>
        <taxon>Actinomycetes</taxon>
        <taxon>Kitasatosporales</taxon>
        <taxon>Streptomycetaceae</taxon>
        <taxon>Streptomyces</taxon>
    </lineage>
</organism>
<accession>A0A160NWI4</accession>
<gene>
    <name evidence="5" type="ORF">SLA_2164</name>
</gene>
<name>A0A160NWI4_STRLU</name>
<dbReference type="EMBL" id="AP017424">
    <property type="protein sequence ID" value="BAU83097.1"/>
    <property type="molecule type" value="Genomic_DNA"/>
</dbReference>
<dbReference type="Proteomes" id="UP000217676">
    <property type="component" value="Chromosome"/>
</dbReference>
<dbReference type="InterPro" id="IPR015797">
    <property type="entry name" value="NUDIX_hydrolase-like_dom_sf"/>
</dbReference>
<feature type="domain" description="Nudix hydrolase" evidence="4">
    <location>
        <begin position="6"/>
        <end position="140"/>
    </location>
</feature>
<proteinExistence type="predicted"/>
<sequence>MRPTAPGHPVTAAVLITNPRDQLLIVRPAKDGAAWHLPGGIVEQCESPLDAARREGREELGLDLDVKEHDLFAVEWLQATRPERRDRLAFLFAGPVLHPHDTDQIVLQRDELAAWRWATRTEAASLLHPAVAARIVGPLHPGNALYRETRKEETL</sequence>
<keyword evidence="3" id="KW-0460">Magnesium</keyword>
<comment type="cofactor">
    <cofactor evidence="1">
        <name>Mg(2+)</name>
        <dbReference type="ChEBI" id="CHEBI:18420"/>
    </cofactor>
</comment>
<evidence type="ECO:0000256" key="1">
    <source>
        <dbReference type="ARBA" id="ARBA00001946"/>
    </source>
</evidence>
<dbReference type="PANTHER" id="PTHR43046">
    <property type="entry name" value="GDP-MANNOSE MANNOSYL HYDROLASE"/>
    <property type="match status" value="1"/>
</dbReference>
<dbReference type="InterPro" id="IPR000086">
    <property type="entry name" value="NUDIX_hydrolase_dom"/>
</dbReference>
<dbReference type="PANTHER" id="PTHR43046:SF12">
    <property type="entry name" value="GDP-MANNOSE MANNOSYL HYDROLASE"/>
    <property type="match status" value="1"/>
</dbReference>
<evidence type="ECO:0000313" key="6">
    <source>
        <dbReference type="Proteomes" id="UP000217676"/>
    </source>
</evidence>
<evidence type="ECO:0000256" key="2">
    <source>
        <dbReference type="ARBA" id="ARBA00022801"/>
    </source>
</evidence>
<protein>
    <recommendedName>
        <fullName evidence="4">Nudix hydrolase domain-containing protein</fullName>
    </recommendedName>
</protein>
<dbReference type="SUPFAM" id="SSF55811">
    <property type="entry name" value="Nudix"/>
    <property type="match status" value="1"/>
</dbReference>
<evidence type="ECO:0000259" key="4">
    <source>
        <dbReference type="PROSITE" id="PS51462"/>
    </source>
</evidence>
<keyword evidence="6" id="KW-1185">Reference proteome</keyword>
<dbReference type="Pfam" id="PF00293">
    <property type="entry name" value="NUDIX"/>
    <property type="match status" value="1"/>
</dbReference>
<dbReference type="Gene3D" id="3.90.79.10">
    <property type="entry name" value="Nucleoside Triphosphate Pyrophosphohydrolase"/>
    <property type="match status" value="1"/>
</dbReference>
<dbReference type="PROSITE" id="PS51462">
    <property type="entry name" value="NUDIX"/>
    <property type="match status" value="1"/>
</dbReference>
<keyword evidence="2" id="KW-0378">Hydrolase</keyword>
<dbReference type="KEGG" id="slau:SLA_2164"/>
<dbReference type="InterPro" id="IPR020084">
    <property type="entry name" value="NUDIX_hydrolase_CS"/>
</dbReference>